<reference evidence="3 4" key="1">
    <citation type="submission" date="2019-01" db="EMBL/GenBank/DDBJ databases">
        <title>Sequencing of cultivated peanut Arachis hypogaea provides insights into genome evolution and oil improvement.</title>
        <authorList>
            <person name="Chen X."/>
        </authorList>
    </citation>
    <scope>NUCLEOTIDE SEQUENCE [LARGE SCALE GENOMIC DNA]</scope>
    <source>
        <strain evidence="4">cv. Fuhuasheng</strain>
        <tissue evidence="3">Leaves</tissue>
    </source>
</reference>
<keyword evidence="2" id="KW-0472">Membrane</keyword>
<keyword evidence="4" id="KW-1185">Reference proteome</keyword>
<protein>
    <submittedName>
        <fullName evidence="3">Uncharacterized protein</fullName>
    </submittedName>
</protein>
<evidence type="ECO:0000256" key="2">
    <source>
        <dbReference type="SAM" id="Phobius"/>
    </source>
</evidence>
<keyword evidence="2" id="KW-0812">Transmembrane</keyword>
<feature type="transmembrane region" description="Helical" evidence="2">
    <location>
        <begin position="146"/>
        <end position="163"/>
    </location>
</feature>
<dbReference type="AlphaFoldDB" id="A0A444YPG1"/>
<feature type="region of interest" description="Disordered" evidence="1">
    <location>
        <begin position="98"/>
        <end position="123"/>
    </location>
</feature>
<gene>
    <name evidence="3" type="ORF">Ahy_B06g083241</name>
</gene>
<evidence type="ECO:0000313" key="3">
    <source>
        <dbReference type="EMBL" id="RYR03856.1"/>
    </source>
</evidence>
<proteinExistence type="predicted"/>
<evidence type="ECO:0000256" key="1">
    <source>
        <dbReference type="SAM" id="MobiDB-lite"/>
    </source>
</evidence>
<organism evidence="3 4">
    <name type="scientific">Arachis hypogaea</name>
    <name type="common">Peanut</name>
    <dbReference type="NCBI Taxonomy" id="3818"/>
    <lineage>
        <taxon>Eukaryota</taxon>
        <taxon>Viridiplantae</taxon>
        <taxon>Streptophyta</taxon>
        <taxon>Embryophyta</taxon>
        <taxon>Tracheophyta</taxon>
        <taxon>Spermatophyta</taxon>
        <taxon>Magnoliopsida</taxon>
        <taxon>eudicotyledons</taxon>
        <taxon>Gunneridae</taxon>
        <taxon>Pentapetalae</taxon>
        <taxon>rosids</taxon>
        <taxon>fabids</taxon>
        <taxon>Fabales</taxon>
        <taxon>Fabaceae</taxon>
        <taxon>Papilionoideae</taxon>
        <taxon>50 kb inversion clade</taxon>
        <taxon>dalbergioids sensu lato</taxon>
        <taxon>Dalbergieae</taxon>
        <taxon>Pterocarpus clade</taxon>
        <taxon>Arachis</taxon>
    </lineage>
</organism>
<feature type="compositionally biased region" description="Basic residues" evidence="1">
    <location>
        <begin position="100"/>
        <end position="113"/>
    </location>
</feature>
<comment type="caution">
    <text evidence="3">The sequence shown here is derived from an EMBL/GenBank/DDBJ whole genome shotgun (WGS) entry which is preliminary data.</text>
</comment>
<name>A0A444YPG1_ARAHY</name>
<keyword evidence="2" id="KW-1133">Transmembrane helix</keyword>
<dbReference type="Proteomes" id="UP000289738">
    <property type="component" value="Chromosome B06"/>
</dbReference>
<evidence type="ECO:0000313" key="4">
    <source>
        <dbReference type="Proteomes" id="UP000289738"/>
    </source>
</evidence>
<accession>A0A444YPG1</accession>
<sequence>MMQDIREGRNHLTIWLHPDIKKELDIYLSIDERFKRCHLTHRTNRASLRSSKYTGGLAFFMKTKSRLSTSLEREAILTETFKYTHTLKANKERIADKRCQQHQKYKGKKRKERRGTEREEEEGGRDCAGAIGSRCRYRTAMRGSRRMPLFLLGAITVIAIIVVCEEAKAIARRGRCRVTHG</sequence>
<dbReference type="EMBL" id="SDMP01000016">
    <property type="protein sequence ID" value="RYR03856.1"/>
    <property type="molecule type" value="Genomic_DNA"/>
</dbReference>